<keyword evidence="5 9" id="KW-0547">Nucleotide-binding</keyword>
<reference evidence="13 14" key="1">
    <citation type="submission" date="2018-06" db="EMBL/GenBank/DDBJ databases">
        <title>A transcriptomic atlas of mushroom development highlights an independent origin of complex multicellularity.</title>
        <authorList>
            <consortium name="DOE Joint Genome Institute"/>
            <person name="Krizsan K."/>
            <person name="Almasi E."/>
            <person name="Merenyi Z."/>
            <person name="Sahu N."/>
            <person name="Viragh M."/>
            <person name="Koszo T."/>
            <person name="Mondo S."/>
            <person name="Kiss B."/>
            <person name="Balint B."/>
            <person name="Kues U."/>
            <person name="Barry K."/>
            <person name="Hegedus J.C."/>
            <person name="Henrissat B."/>
            <person name="Johnson J."/>
            <person name="Lipzen A."/>
            <person name="Ohm R."/>
            <person name="Nagy I."/>
            <person name="Pangilinan J."/>
            <person name="Yan J."/>
            <person name="Xiong Y."/>
            <person name="Grigoriev I.V."/>
            <person name="Hibbett D.S."/>
            <person name="Nagy L.G."/>
        </authorList>
    </citation>
    <scope>NUCLEOTIDE SEQUENCE [LARGE SCALE GENOMIC DNA]</scope>
    <source>
        <strain evidence="13 14">SZMC22713</strain>
    </source>
</reference>
<dbReference type="InterPro" id="IPR002219">
    <property type="entry name" value="PKC_DAG/PE"/>
</dbReference>
<dbReference type="GO" id="GO:0004674">
    <property type="term" value="F:protein serine/threonine kinase activity"/>
    <property type="evidence" value="ECO:0007669"/>
    <property type="project" value="UniProtKB-KW"/>
</dbReference>
<dbReference type="InterPro" id="IPR001245">
    <property type="entry name" value="Ser-Thr/Tyr_kinase_cat_dom"/>
</dbReference>
<dbReference type="PROSITE" id="PS50011">
    <property type="entry name" value="PROTEIN_KINASE_DOM"/>
    <property type="match status" value="1"/>
</dbReference>
<keyword evidence="4" id="KW-0479">Metal-binding</keyword>
<evidence type="ECO:0000259" key="11">
    <source>
        <dbReference type="PROSITE" id="PS50011"/>
    </source>
</evidence>
<dbReference type="VEuPathDB" id="FungiDB:BD410DRAFT_836194"/>
<dbReference type="SMART" id="SM00220">
    <property type="entry name" value="S_TKc"/>
    <property type="match status" value="1"/>
</dbReference>
<dbReference type="CDD" id="cd00029">
    <property type="entry name" value="C1"/>
    <property type="match status" value="1"/>
</dbReference>
<keyword evidence="6 13" id="KW-0418">Kinase</keyword>
<dbReference type="SUPFAM" id="SSF57889">
    <property type="entry name" value="Cysteine-rich domain"/>
    <property type="match status" value="1"/>
</dbReference>
<protein>
    <submittedName>
        <fullName evidence="13">Kinase-like protein</fullName>
    </submittedName>
</protein>
<dbReference type="Pfam" id="PF07714">
    <property type="entry name" value="PK_Tyr_Ser-Thr"/>
    <property type="match status" value="1"/>
</dbReference>
<evidence type="ECO:0000256" key="4">
    <source>
        <dbReference type="ARBA" id="ARBA00022723"/>
    </source>
</evidence>
<dbReference type="InterPro" id="IPR050940">
    <property type="entry name" value="Actin_reg-Ser/Thr_kinase"/>
</dbReference>
<dbReference type="PANTHER" id="PTHR46485:SF5">
    <property type="entry name" value="CENTER DIVIDER, ISOFORM A"/>
    <property type="match status" value="1"/>
</dbReference>
<dbReference type="InterPro" id="IPR017441">
    <property type="entry name" value="Protein_kinase_ATP_BS"/>
</dbReference>
<keyword evidence="2" id="KW-0723">Serine/threonine-protein kinase</keyword>
<feature type="compositionally biased region" description="Low complexity" evidence="10">
    <location>
        <begin position="379"/>
        <end position="388"/>
    </location>
</feature>
<dbReference type="PANTHER" id="PTHR46485">
    <property type="entry name" value="LIM DOMAIN KINASE 1"/>
    <property type="match status" value="1"/>
</dbReference>
<evidence type="ECO:0000256" key="1">
    <source>
        <dbReference type="ARBA" id="ARBA00005843"/>
    </source>
</evidence>
<dbReference type="InterPro" id="IPR008271">
    <property type="entry name" value="Ser/Thr_kinase_AS"/>
</dbReference>
<dbReference type="EMBL" id="ML170160">
    <property type="protein sequence ID" value="TDL27122.1"/>
    <property type="molecule type" value="Genomic_DNA"/>
</dbReference>
<keyword evidence="7" id="KW-0862">Zinc</keyword>
<dbReference type="PROSITE" id="PS50081">
    <property type="entry name" value="ZF_DAG_PE_2"/>
    <property type="match status" value="1"/>
</dbReference>
<feature type="binding site" evidence="9">
    <location>
        <position position="41"/>
    </location>
    <ligand>
        <name>ATP</name>
        <dbReference type="ChEBI" id="CHEBI:30616"/>
    </ligand>
</feature>
<dbReference type="Pfam" id="PF00130">
    <property type="entry name" value="C1_1"/>
    <property type="match status" value="1"/>
</dbReference>
<feature type="region of interest" description="Disordered" evidence="10">
    <location>
        <begin position="293"/>
        <end position="333"/>
    </location>
</feature>
<feature type="domain" description="Protein kinase" evidence="11">
    <location>
        <begin position="14"/>
        <end position="274"/>
    </location>
</feature>
<dbReference type="CDD" id="cd13999">
    <property type="entry name" value="STKc_MAP3K-like"/>
    <property type="match status" value="1"/>
</dbReference>
<proteinExistence type="inferred from homology"/>
<dbReference type="PRINTS" id="PR00109">
    <property type="entry name" value="TYRKINASE"/>
</dbReference>
<evidence type="ECO:0000256" key="9">
    <source>
        <dbReference type="PROSITE-ProRule" id="PRU10141"/>
    </source>
</evidence>
<feature type="region of interest" description="Disordered" evidence="10">
    <location>
        <begin position="525"/>
        <end position="558"/>
    </location>
</feature>
<dbReference type="GO" id="GO:0046872">
    <property type="term" value="F:metal ion binding"/>
    <property type="evidence" value="ECO:0007669"/>
    <property type="project" value="UniProtKB-KW"/>
</dbReference>
<evidence type="ECO:0000256" key="2">
    <source>
        <dbReference type="ARBA" id="ARBA00022527"/>
    </source>
</evidence>
<dbReference type="AlphaFoldDB" id="A0A4Y7QJ37"/>
<feature type="compositionally biased region" description="Polar residues" evidence="10">
    <location>
        <begin position="389"/>
        <end position="412"/>
    </location>
</feature>
<feature type="compositionally biased region" description="Low complexity" evidence="10">
    <location>
        <begin position="530"/>
        <end position="558"/>
    </location>
</feature>
<dbReference type="OrthoDB" id="4062651at2759"/>
<evidence type="ECO:0000256" key="5">
    <source>
        <dbReference type="ARBA" id="ARBA00022741"/>
    </source>
</evidence>
<evidence type="ECO:0000256" key="10">
    <source>
        <dbReference type="SAM" id="MobiDB-lite"/>
    </source>
</evidence>
<dbReference type="STRING" id="50990.A0A4Y7QJ37"/>
<evidence type="ECO:0000313" key="13">
    <source>
        <dbReference type="EMBL" id="TDL27122.1"/>
    </source>
</evidence>
<dbReference type="SUPFAM" id="SSF56112">
    <property type="entry name" value="Protein kinase-like (PK-like)"/>
    <property type="match status" value="1"/>
</dbReference>
<dbReference type="GO" id="GO:0005524">
    <property type="term" value="F:ATP binding"/>
    <property type="evidence" value="ECO:0007669"/>
    <property type="project" value="UniProtKB-UniRule"/>
</dbReference>
<dbReference type="Gene3D" id="3.30.200.20">
    <property type="entry name" value="Phosphorylase Kinase, domain 1"/>
    <property type="match status" value="1"/>
</dbReference>
<evidence type="ECO:0000256" key="3">
    <source>
        <dbReference type="ARBA" id="ARBA00022679"/>
    </source>
</evidence>
<feature type="region of interest" description="Disordered" evidence="10">
    <location>
        <begin position="372"/>
        <end position="412"/>
    </location>
</feature>
<feature type="domain" description="Phorbol-ester/DAG-type" evidence="12">
    <location>
        <begin position="573"/>
        <end position="625"/>
    </location>
</feature>
<keyword evidence="8 9" id="KW-0067">ATP-binding</keyword>
<accession>A0A4Y7QJ37</accession>
<feature type="compositionally biased region" description="Acidic residues" evidence="10">
    <location>
        <begin position="324"/>
        <end position="333"/>
    </location>
</feature>
<comment type="similarity">
    <text evidence="1">Belongs to the protein kinase superfamily. TKL Ser/Thr protein kinase family.</text>
</comment>
<gene>
    <name evidence="13" type="ORF">BD410DRAFT_836194</name>
</gene>
<dbReference type="SMART" id="SM00109">
    <property type="entry name" value="C1"/>
    <property type="match status" value="1"/>
</dbReference>
<dbReference type="PROSITE" id="PS00108">
    <property type="entry name" value="PROTEIN_KINASE_ST"/>
    <property type="match status" value="1"/>
</dbReference>
<evidence type="ECO:0000313" key="14">
    <source>
        <dbReference type="Proteomes" id="UP000294933"/>
    </source>
</evidence>
<keyword evidence="14" id="KW-1185">Reference proteome</keyword>
<evidence type="ECO:0000259" key="12">
    <source>
        <dbReference type="PROSITE" id="PS50081"/>
    </source>
</evidence>
<dbReference type="Gene3D" id="3.30.60.20">
    <property type="match status" value="1"/>
</dbReference>
<dbReference type="Gene3D" id="1.10.510.10">
    <property type="entry name" value="Transferase(Phosphotransferase) domain 1"/>
    <property type="match status" value="1"/>
</dbReference>
<dbReference type="InterPro" id="IPR046349">
    <property type="entry name" value="C1-like_sf"/>
</dbReference>
<sequence>MERAFDVIPFEDIQGDWKKLGSGSFGNVYKGVYLGIDVAIKEVLPSKDYDVAKYFEREWRLMKEARHPNVVLYLGLSRAPPPDNRIFIISEFIENGNLRTYIHSKSQPLPWRLRLSFATDIARALAYLHARACIHRDLKGENLLLTGNGRLKITDFGFARIAARNADELRRLTFCGTDAYMSPEILRGDTFGLPTDIFSLGVIFAEIASRTLADDDNFKRTPPDFLVAPSDVHRLASPGCPPAFMQLTLDCLKDDPASRPTTVEILARLREIELEVLARPSEAEDGDAHIGSVKFLTGGRRPGPAPRIPSFGMGVGKDIRGNSEDDDSDEEELKEALRGLDIDGEPLLPLLAFFHYHWHEDARTDANEKCAEKPLLDPNSSNNGSGSNMSEYSTTVIRSHSPQTPNAVPPSLSSILTIRSPRIEDATTFVHDPTSLNVTASNVTSSASTSDSNSNSNVATASNVTTTKSIASIDSFHTATSSVSVSTAAATEGGSTIRSPSNVPSRLAHRFTLIKPGRSFAKRAAVSGVSHNHSNNHSPPRASPGSHPHPHSNSNSNNHAHQIQAQADPGGADLAWSPFDFFFSSGLVTKCDLCTKRLGWKPVLECDDCGLRAHARCGEMAPMDCGVRPARARFAMSR</sequence>
<dbReference type="PROSITE" id="PS00107">
    <property type="entry name" value="PROTEIN_KINASE_ATP"/>
    <property type="match status" value="1"/>
</dbReference>
<dbReference type="InterPro" id="IPR011009">
    <property type="entry name" value="Kinase-like_dom_sf"/>
</dbReference>
<evidence type="ECO:0000256" key="6">
    <source>
        <dbReference type="ARBA" id="ARBA00022777"/>
    </source>
</evidence>
<evidence type="ECO:0000256" key="8">
    <source>
        <dbReference type="ARBA" id="ARBA00022840"/>
    </source>
</evidence>
<organism evidence="13 14">
    <name type="scientific">Rickenella mellea</name>
    <dbReference type="NCBI Taxonomy" id="50990"/>
    <lineage>
        <taxon>Eukaryota</taxon>
        <taxon>Fungi</taxon>
        <taxon>Dikarya</taxon>
        <taxon>Basidiomycota</taxon>
        <taxon>Agaricomycotina</taxon>
        <taxon>Agaricomycetes</taxon>
        <taxon>Hymenochaetales</taxon>
        <taxon>Rickenellaceae</taxon>
        <taxon>Rickenella</taxon>
    </lineage>
</organism>
<dbReference type="Proteomes" id="UP000294933">
    <property type="component" value="Unassembled WGS sequence"/>
</dbReference>
<name>A0A4Y7QJ37_9AGAM</name>
<evidence type="ECO:0000256" key="7">
    <source>
        <dbReference type="ARBA" id="ARBA00022833"/>
    </source>
</evidence>
<keyword evidence="3" id="KW-0808">Transferase</keyword>
<dbReference type="InterPro" id="IPR000719">
    <property type="entry name" value="Prot_kinase_dom"/>
</dbReference>